<gene>
    <name evidence="1" type="ORF">RPERSI_LOCUS9508</name>
</gene>
<protein>
    <submittedName>
        <fullName evidence="1">24142_t:CDS:1</fullName>
    </submittedName>
</protein>
<dbReference type="EMBL" id="CAJVQC010018042">
    <property type="protein sequence ID" value="CAG8690227.1"/>
    <property type="molecule type" value="Genomic_DNA"/>
</dbReference>
<reference evidence="1" key="1">
    <citation type="submission" date="2021-06" db="EMBL/GenBank/DDBJ databases">
        <authorList>
            <person name="Kallberg Y."/>
            <person name="Tangrot J."/>
            <person name="Rosling A."/>
        </authorList>
    </citation>
    <scope>NUCLEOTIDE SEQUENCE</scope>
    <source>
        <strain evidence="1">MA461A</strain>
    </source>
</reference>
<sequence length="808" mass="92210">SPYTNNQNSSWSLSKIELPKVLKSYDHGYGNFWIDQTVPSINATVDPLTTALSITFYNPVALSYDSSNSYITIYKTSDYGIRQKVSPTTYKFCKISQDGKTISIKIISSTFNQYGEYYVQMDNDFVKSKYYGEPLTGIAGGIWNLNSTYKSNSSDMSAVTGSVSLTSDRVEYFLSYPNRSEYFKNLLDEISVKLPVRRDRLSTNEKYQYISYGTSNVQIIFSIRVNSRNSSTESTAQDVVSGLKTMIAYKEVTTFSNNLTNDLDDHYGFIVQRNLWEEYVKYIGALILILGVIVILYIKTEQNEQSKDGEQIRNKTKSNGKKNILKIIIDFLSWVHAKLKDLFLIWVKKNDSAKAREIAHIISAVGFGLKKLFKRLREELPIYSSNKSNAGNDQIIKIIDNFDATTLNKHVTKLIDTFDAILNEHITKIIDISEKTFINIFLEISELVKDERIQDDFSKINIKNIINERIVDILTKICNKKQLKSSGVSKKQIFAVVQEEIEIILLNELLYICFQKKIKEEIHNLSDYIPHKILNQISNKIFNSFKTKICDNVKELSEKFSEENQFNITQSEMITESFDEMFDTIQIINTIQTIAQYISDSIQKKSHLIISKISTKLKNMLSKNTNQNLLNDLEKNALYMTLTNGNVNGDTNEDINKNTNKGANNNANEDINKNVNEDANDDINEEANEDANENTNNANKDINNNTNKDANENVNKNINKNINHDVNKAGKSIFFIFTLADSESLIILDDLTERFIKDDKKRKLALIRAFVDIVIKTIPLIVLLAYYASSIVIYGFIPLMALTTSCLK</sequence>
<accession>A0ACA9P940</accession>
<proteinExistence type="predicted"/>
<feature type="non-terminal residue" evidence="1">
    <location>
        <position position="808"/>
    </location>
</feature>
<keyword evidence="2" id="KW-1185">Reference proteome</keyword>
<comment type="caution">
    <text evidence="1">The sequence shown here is derived from an EMBL/GenBank/DDBJ whole genome shotgun (WGS) entry which is preliminary data.</text>
</comment>
<evidence type="ECO:0000313" key="2">
    <source>
        <dbReference type="Proteomes" id="UP000789920"/>
    </source>
</evidence>
<feature type="non-terminal residue" evidence="1">
    <location>
        <position position="1"/>
    </location>
</feature>
<organism evidence="1 2">
    <name type="scientific">Racocetra persica</name>
    <dbReference type="NCBI Taxonomy" id="160502"/>
    <lineage>
        <taxon>Eukaryota</taxon>
        <taxon>Fungi</taxon>
        <taxon>Fungi incertae sedis</taxon>
        <taxon>Mucoromycota</taxon>
        <taxon>Glomeromycotina</taxon>
        <taxon>Glomeromycetes</taxon>
        <taxon>Diversisporales</taxon>
        <taxon>Gigasporaceae</taxon>
        <taxon>Racocetra</taxon>
    </lineage>
</organism>
<evidence type="ECO:0000313" key="1">
    <source>
        <dbReference type="EMBL" id="CAG8690227.1"/>
    </source>
</evidence>
<dbReference type="Proteomes" id="UP000789920">
    <property type="component" value="Unassembled WGS sequence"/>
</dbReference>
<name>A0ACA9P940_9GLOM</name>